<sequence>MSSKAHETPEARFASEVADNIRGLGQDQELQALSREWLLKTLPHRYSYNFSWMGRPIIQYPQDMVAMQEILWRVQPDLIVETGIAHGGSLVYYASLLELIGKGEVLGIDIDIRPHNRAAIEAHPMARRIAMLEGSSIDPGIVAEVGRRAAGRRTLVVLDSNHSHDHVLQELRAYAPLTSVGSYCVVFDTVVEDLPAGLYPDRPWDVGNNPKTAVAAYVAENPDFEVDQDVDAKTLISVAPGGYLRRVR</sequence>
<dbReference type="EMBL" id="BMKC01000003">
    <property type="protein sequence ID" value="GGA85057.1"/>
    <property type="molecule type" value="Genomic_DNA"/>
</dbReference>
<keyword evidence="1" id="KW-0489">Methyltransferase</keyword>
<dbReference type="Pfam" id="PF04989">
    <property type="entry name" value="RMNT_CmcI"/>
    <property type="match status" value="1"/>
</dbReference>
<dbReference type="InterPro" id="IPR007072">
    <property type="entry name" value="RNMT_CmcI"/>
</dbReference>
<dbReference type="InterPro" id="IPR029063">
    <property type="entry name" value="SAM-dependent_MTases_sf"/>
</dbReference>
<evidence type="ECO:0000313" key="3">
    <source>
        <dbReference type="EMBL" id="GGA85057.1"/>
    </source>
</evidence>
<dbReference type="SUPFAM" id="SSF53335">
    <property type="entry name" value="S-adenosyl-L-methionine-dependent methyltransferases"/>
    <property type="match status" value="1"/>
</dbReference>
<dbReference type="PANTHER" id="PTHR40048:SF1">
    <property type="entry name" value="RHAMNOSYL O-METHYLTRANSFERASE"/>
    <property type="match status" value="1"/>
</dbReference>
<evidence type="ECO:0000313" key="4">
    <source>
        <dbReference type="Proteomes" id="UP000623419"/>
    </source>
</evidence>
<dbReference type="Gene3D" id="3.40.50.150">
    <property type="entry name" value="Vaccinia Virus protein VP39"/>
    <property type="match status" value="1"/>
</dbReference>
<protein>
    <submittedName>
        <fullName evidence="3">Cephalosporin hydroxylase</fullName>
    </submittedName>
</protein>
<accession>A0ABQ1HQQ8</accession>
<keyword evidence="2" id="KW-0808">Transferase</keyword>
<dbReference type="Proteomes" id="UP000623419">
    <property type="component" value="Unassembled WGS sequence"/>
</dbReference>
<proteinExistence type="predicted"/>
<organism evidence="3 4">
    <name type="scientific">Arenimonas soli</name>
    <dbReference type="NCBI Taxonomy" id="2269504"/>
    <lineage>
        <taxon>Bacteria</taxon>
        <taxon>Pseudomonadati</taxon>
        <taxon>Pseudomonadota</taxon>
        <taxon>Gammaproteobacteria</taxon>
        <taxon>Lysobacterales</taxon>
        <taxon>Lysobacteraceae</taxon>
        <taxon>Arenimonas</taxon>
    </lineage>
</organism>
<reference evidence="4" key="1">
    <citation type="journal article" date="2019" name="Int. J. Syst. Evol. Microbiol.">
        <title>The Global Catalogue of Microorganisms (GCM) 10K type strain sequencing project: providing services to taxonomists for standard genome sequencing and annotation.</title>
        <authorList>
            <consortium name="The Broad Institute Genomics Platform"/>
            <consortium name="The Broad Institute Genome Sequencing Center for Infectious Disease"/>
            <person name="Wu L."/>
            <person name="Ma J."/>
        </authorList>
    </citation>
    <scope>NUCLEOTIDE SEQUENCE [LARGE SCALE GENOMIC DNA]</scope>
    <source>
        <strain evidence="4">CGMCC 1.15905</strain>
    </source>
</reference>
<evidence type="ECO:0000256" key="1">
    <source>
        <dbReference type="ARBA" id="ARBA00022603"/>
    </source>
</evidence>
<name>A0ABQ1HQQ8_9GAMM</name>
<gene>
    <name evidence="3" type="ORF">GCM10011521_24360</name>
</gene>
<evidence type="ECO:0000256" key="2">
    <source>
        <dbReference type="ARBA" id="ARBA00022679"/>
    </source>
</evidence>
<dbReference type="PANTHER" id="PTHR40048">
    <property type="entry name" value="RHAMNOSYL O-METHYLTRANSFERASE"/>
    <property type="match status" value="1"/>
</dbReference>
<keyword evidence="4" id="KW-1185">Reference proteome</keyword>
<dbReference type="RefSeq" id="WP_188664651.1">
    <property type="nucleotide sequence ID" value="NZ_BMKC01000003.1"/>
</dbReference>
<comment type="caution">
    <text evidence="3">The sequence shown here is derived from an EMBL/GenBank/DDBJ whole genome shotgun (WGS) entry which is preliminary data.</text>
</comment>